<gene>
    <name evidence="1" type="ORF">B0H16DRAFT_1455195</name>
</gene>
<comment type="caution">
    <text evidence="1">The sequence shown here is derived from an EMBL/GenBank/DDBJ whole genome shotgun (WGS) entry which is preliminary data.</text>
</comment>
<dbReference type="Gene3D" id="3.40.50.720">
    <property type="entry name" value="NAD(P)-binding Rossmann-like Domain"/>
    <property type="match status" value="1"/>
</dbReference>
<accession>A0AAD7JFH1</accession>
<organism evidence="1 2">
    <name type="scientific">Mycena metata</name>
    <dbReference type="NCBI Taxonomy" id="1033252"/>
    <lineage>
        <taxon>Eukaryota</taxon>
        <taxon>Fungi</taxon>
        <taxon>Dikarya</taxon>
        <taxon>Basidiomycota</taxon>
        <taxon>Agaricomycotina</taxon>
        <taxon>Agaricomycetes</taxon>
        <taxon>Agaricomycetidae</taxon>
        <taxon>Agaricales</taxon>
        <taxon>Marasmiineae</taxon>
        <taxon>Mycenaceae</taxon>
        <taxon>Mycena</taxon>
    </lineage>
</organism>
<name>A0AAD7JFH1_9AGAR</name>
<reference evidence="1" key="1">
    <citation type="submission" date="2023-03" db="EMBL/GenBank/DDBJ databases">
        <title>Massive genome expansion in bonnet fungi (Mycena s.s.) driven by repeated elements and novel gene families across ecological guilds.</title>
        <authorList>
            <consortium name="Lawrence Berkeley National Laboratory"/>
            <person name="Harder C.B."/>
            <person name="Miyauchi S."/>
            <person name="Viragh M."/>
            <person name="Kuo A."/>
            <person name="Thoen E."/>
            <person name="Andreopoulos B."/>
            <person name="Lu D."/>
            <person name="Skrede I."/>
            <person name="Drula E."/>
            <person name="Henrissat B."/>
            <person name="Morin E."/>
            <person name="Kohler A."/>
            <person name="Barry K."/>
            <person name="LaButti K."/>
            <person name="Morin E."/>
            <person name="Salamov A."/>
            <person name="Lipzen A."/>
            <person name="Mereny Z."/>
            <person name="Hegedus B."/>
            <person name="Baldrian P."/>
            <person name="Stursova M."/>
            <person name="Weitz H."/>
            <person name="Taylor A."/>
            <person name="Grigoriev I.V."/>
            <person name="Nagy L.G."/>
            <person name="Martin F."/>
            <person name="Kauserud H."/>
        </authorList>
    </citation>
    <scope>NUCLEOTIDE SEQUENCE</scope>
    <source>
        <strain evidence="1">CBHHK182m</strain>
    </source>
</reference>
<evidence type="ECO:0000313" key="2">
    <source>
        <dbReference type="Proteomes" id="UP001215598"/>
    </source>
</evidence>
<dbReference type="Proteomes" id="UP001215598">
    <property type="component" value="Unassembled WGS sequence"/>
</dbReference>
<sequence>MSGILEHCTTVTRRSKASKALACQLNVGKAGAIPGSHRTVHVESPHVEKSSAGKVTAQACTRHRFCPGIGFGVNTNAVLNLPELANHVHIAACATHPKVHPPLACMARLELIISMEFICREVWFHDDFLSQHSIVWSGVSVPPGSESAAETATSRGLSLSVDRVYLSQEAESSRSRHERRCSSRHGAILILKEHQVDVVLSTIKVFSVPGQKSFVDCAKEAGVKLFVPSKFKMPTKGQTEDFPGPKNEFAGCLKTVGIPSARIFMRRGLSGQHNVSEATQLELKWCLPQSMQRQISVHTKYALES</sequence>
<protein>
    <submittedName>
        <fullName evidence="1">Uncharacterized protein</fullName>
    </submittedName>
</protein>
<proteinExistence type="predicted"/>
<keyword evidence="2" id="KW-1185">Reference proteome</keyword>
<evidence type="ECO:0000313" key="1">
    <source>
        <dbReference type="EMBL" id="KAJ7763338.1"/>
    </source>
</evidence>
<dbReference type="AlphaFoldDB" id="A0AAD7JFH1"/>
<dbReference type="EMBL" id="JARKIB010000030">
    <property type="protein sequence ID" value="KAJ7763338.1"/>
    <property type="molecule type" value="Genomic_DNA"/>
</dbReference>